<feature type="region of interest" description="Disordered" evidence="3">
    <location>
        <begin position="173"/>
        <end position="198"/>
    </location>
</feature>
<dbReference type="PROSITE" id="PS00036">
    <property type="entry name" value="BZIP_BASIC"/>
    <property type="match status" value="1"/>
</dbReference>
<dbReference type="InterPro" id="IPR004827">
    <property type="entry name" value="bZIP"/>
</dbReference>
<dbReference type="GO" id="GO:0090575">
    <property type="term" value="C:RNA polymerase II transcription regulator complex"/>
    <property type="evidence" value="ECO:0007669"/>
    <property type="project" value="TreeGrafter"/>
</dbReference>
<dbReference type="GO" id="GO:0000976">
    <property type="term" value="F:transcription cis-regulatory region binding"/>
    <property type="evidence" value="ECO:0007669"/>
    <property type="project" value="InterPro"/>
</dbReference>
<feature type="compositionally biased region" description="Polar residues" evidence="3">
    <location>
        <begin position="70"/>
        <end position="90"/>
    </location>
</feature>
<evidence type="ECO:0000313" key="6">
    <source>
        <dbReference type="Proteomes" id="UP000664169"/>
    </source>
</evidence>
<evidence type="ECO:0000259" key="4">
    <source>
        <dbReference type="PROSITE" id="PS50217"/>
    </source>
</evidence>
<dbReference type="InterPro" id="IPR046347">
    <property type="entry name" value="bZIP_sf"/>
</dbReference>
<dbReference type="Gene3D" id="1.10.238.100">
    <property type="entry name" value="YAP1 redox domain. Chain B"/>
    <property type="match status" value="1"/>
</dbReference>
<evidence type="ECO:0000256" key="2">
    <source>
        <dbReference type="ARBA" id="ARBA00023242"/>
    </source>
</evidence>
<evidence type="ECO:0000256" key="1">
    <source>
        <dbReference type="ARBA" id="ARBA00004123"/>
    </source>
</evidence>
<proteinExistence type="predicted"/>
<dbReference type="AlphaFoldDB" id="A0A8H3F4F8"/>
<dbReference type="SMART" id="SM00338">
    <property type="entry name" value="BRLZ"/>
    <property type="match status" value="1"/>
</dbReference>
<dbReference type="Pfam" id="PF00170">
    <property type="entry name" value="bZIP_1"/>
    <property type="match status" value="1"/>
</dbReference>
<dbReference type="PROSITE" id="PS50217">
    <property type="entry name" value="BZIP"/>
    <property type="match status" value="1"/>
</dbReference>
<accession>A0A8H3F4F8</accession>
<dbReference type="EMBL" id="CAJPDQ010000011">
    <property type="protein sequence ID" value="CAF9916859.1"/>
    <property type="molecule type" value="Genomic_DNA"/>
</dbReference>
<evidence type="ECO:0000256" key="3">
    <source>
        <dbReference type="SAM" id="MobiDB-lite"/>
    </source>
</evidence>
<sequence length="288" mass="31940">MDYAYYNNQAQAAFHGQQFNDYTSAGLQYAPVSEAQEGQQFNPAYQIQSNGSYVPSKAEQQSPPPRYASDPSTTPKANGRHSNGEYTSETQEQDEVRSSDEEKESLTPAQSRRKAQNRAAQRAFRERKERHVKELENKLHSLSTHSSALLSDNERLKRELQRLATQNEILRATSSSGSGGAAIRPPSPVHGPQTFSPIDFQDAVGEGQYPLSFEDFGGPYGQRLLAVGAAWDLIMNHEAYKRGQVDMELVQRKLRGHTHCDGRGPAFKEQDVLRAIEESATGVGDGLL</sequence>
<gene>
    <name evidence="5" type="ORF">GOMPHAMPRED_001125</name>
</gene>
<feature type="region of interest" description="Disordered" evidence="3">
    <location>
        <begin position="53"/>
        <end position="129"/>
    </location>
</feature>
<name>A0A8H3F4F8_9LECA</name>
<comment type="caution">
    <text evidence="5">The sequence shown here is derived from an EMBL/GenBank/DDBJ whole genome shotgun (WGS) entry which is preliminary data.</text>
</comment>
<evidence type="ECO:0000313" key="5">
    <source>
        <dbReference type="EMBL" id="CAF9916859.1"/>
    </source>
</evidence>
<reference evidence="5" key="1">
    <citation type="submission" date="2021-03" db="EMBL/GenBank/DDBJ databases">
        <authorList>
            <person name="Tagirdzhanova G."/>
        </authorList>
    </citation>
    <scope>NUCLEOTIDE SEQUENCE</scope>
</reference>
<dbReference type="PANTHER" id="PTHR40621">
    <property type="entry name" value="TRANSCRIPTION FACTOR KAPC-RELATED"/>
    <property type="match status" value="1"/>
</dbReference>
<feature type="domain" description="BZIP" evidence="4">
    <location>
        <begin position="107"/>
        <end position="170"/>
    </location>
</feature>
<dbReference type="CDD" id="cd14688">
    <property type="entry name" value="bZIP_YAP"/>
    <property type="match status" value="1"/>
</dbReference>
<dbReference type="PANTHER" id="PTHR40621:SF8">
    <property type="entry name" value="AP-1-LIKE TRANSCRIPTION FACTOR YAP3"/>
    <property type="match status" value="1"/>
</dbReference>
<dbReference type="Proteomes" id="UP000664169">
    <property type="component" value="Unassembled WGS sequence"/>
</dbReference>
<dbReference type="OrthoDB" id="4940293at2759"/>
<dbReference type="GO" id="GO:0001228">
    <property type="term" value="F:DNA-binding transcription activator activity, RNA polymerase II-specific"/>
    <property type="evidence" value="ECO:0007669"/>
    <property type="project" value="TreeGrafter"/>
</dbReference>
<protein>
    <recommendedName>
        <fullName evidence="4">BZIP domain-containing protein</fullName>
    </recommendedName>
</protein>
<organism evidence="5 6">
    <name type="scientific">Gomphillus americanus</name>
    <dbReference type="NCBI Taxonomy" id="1940652"/>
    <lineage>
        <taxon>Eukaryota</taxon>
        <taxon>Fungi</taxon>
        <taxon>Dikarya</taxon>
        <taxon>Ascomycota</taxon>
        <taxon>Pezizomycotina</taxon>
        <taxon>Lecanoromycetes</taxon>
        <taxon>OSLEUM clade</taxon>
        <taxon>Ostropomycetidae</taxon>
        <taxon>Ostropales</taxon>
        <taxon>Graphidaceae</taxon>
        <taxon>Gomphilloideae</taxon>
        <taxon>Gomphillus</taxon>
    </lineage>
</organism>
<dbReference type="SUPFAM" id="SSF57959">
    <property type="entry name" value="Leucine zipper domain"/>
    <property type="match status" value="1"/>
</dbReference>
<dbReference type="InterPro" id="IPR050936">
    <property type="entry name" value="AP-1-like"/>
</dbReference>
<keyword evidence="6" id="KW-1185">Reference proteome</keyword>
<comment type="subcellular location">
    <subcellularLocation>
        <location evidence="1">Nucleus</location>
    </subcellularLocation>
</comment>
<keyword evidence="2" id="KW-0539">Nucleus</keyword>
<dbReference type="Gene3D" id="1.20.5.170">
    <property type="match status" value="1"/>
</dbReference>